<dbReference type="Proteomes" id="UP000199569">
    <property type="component" value="Unassembled WGS sequence"/>
</dbReference>
<protein>
    <submittedName>
        <fullName evidence="1">Uncharacterized protein</fullName>
    </submittedName>
</protein>
<dbReference type="OrthoDB" id="8019521at2"/>
<evidence type="ECO:0000313" key="1">
    <source>
        <dbReference type="EMBL" id="SCZ00098.1"/>
    </source>
</evidence>
<accession>A0A1G5KJ59</accession>
<dbReference type="EMBL" id="FMVJ01000010">
    <property type="protein sequence ID" value="SCZ00098.1"/>
    <property type="molecule type" value="Genomic_DNA"/>
</dbReference>
<organism evidence="1 2">
    <name type="scientific">Microvirga guangxiensis</name>
    <dbReference type="NCBI Taxonomy" id="549386"/>
    <lineage>
        <taxon>Bacteria</taxon>
        <taxon>Pseudomonadati</taxon>
        <taxon>Pseudomonadota</taxon>
        <taxon>Alphaproteobacteria</taxon>
        <taxon>Hyphomicrobiales</taxon>
        <taxon>Methylobacteriaceae</taxon>
        <taxon>Microvirga</taxon>
    </lineage>
</organism>
<dbReference type="RefSeq" id="WP_139165520.1">
    <property type="nucleotide sequence ID" value="NZ_FMVJ01000010.1"/>
</dbReference>
<dbReference type="AlphaFoldDB" id="A0A1G5KJ59"/>
<sequence length="113" mass="12464">MQKIRHGLIALAILGGPASLILVHQNITEAPAQFARESVYVAALVQQAYLACSEQPVQERLAPCNDYIRTYDECVARKDECNPRSVYKVLQEMNLTPMLGNLPHATGRSPTDA</sequence>
<name>A0A1G5KJ59_9HYPH</name>
<evidence type="ECO:0000313" key="2">
    <source>
        <dbReference type="Proteomes" id="UP000199569"/>
    </source>
</evidence>
<proteinExistence type="predicted"/>
<keyword evidence="2" id="KW-1185">Reference proteome</keyword>
<gene>
    <name evidence="1" type="ORF">SAMN02927923_03325</name>
</gene>
<reference evidence="1 2" key="1">
    <citation type="submission" date="2016-10" db="EMBL/GenBank/DDBJ databases">
        <authorList>
            <person name="de Groot N.N."/>
        </authorList>
    </citation>
    <scope>NUCLEOTIDE SEQUENCE [LARGE SCALE GENOMIC DNA]</scope>
    <source>
        <strain evidence="1 2">CGMCC 1.7666</strain>
    </source>
</reference>